<dbReference type="InterPro" id="IPR011006">
    <property type="entry name" value="CheY-like_superfamily"/>
</dbReference>
<comment type="caution">
    <text evidence="1">Lacks conserved residue(s) required for the propagation of feature annotation.</text>
</comment>
<organism evidence="4">
    <name type="scientific">Magnetospirillum gryphiswaldense</name>
    <dbReference type="NCBI Taxonomy" id="55518"/>
    <lineage>
        <taxon>Bacteria</taxon>
        <taxon>Pseudomonadati</taxon>
        <taxon>Pseudomonadota</taxon>
        <taxon>Alphaproteobacteria</taxon>
        <taxon>Rhodospirillales</taxon>
        <taxon>Rhodospirillaceae</taxon>
        <taxon>Magnetospirillum</taxon>
    </lineage>
</organism>
<feature type="domain" description="Response regulatory" evidence="3">
    <location>
        <begin position="19"/>
        <end position="138"/>
    </location>
</feature>
<name>A4U5H0_9PROT</name>
<evidence type="ECO:0000313" key="4">
    <source>
        <dbReference type="EMBL" id="CAM78127.1"/>
    </source>
</evidence>
<dbReference type="SMART" id="SM00448">
    <property type="entry name" value="REC"/>
    <property type="match status" value="1"/>
</dbReference>
<feature type="region of interest" description="Disordered" evidence="2">
    <location>
        <begin position="149"/>
        <end position="175"/>
    </location>
</feature>
<accession>A4U5H0</accession>
<evidence type="ECO:0000259" key="3">
    <source>
        <dbReference type="PROSITE" id="PS50110"/>
    </source>
</evidence>
<dbReference type="EMBL" id="CU459003">
    <property type="protein sequence ID" value="CAM78127.1"/>
    <property type="molecule type" value="Genomic_DNA"/>
</dbReference>
<dbReference type="InterPro" id="IPR001789">
    <property type="entry name" value="Sig_transdc_resp-reg_receiver"/>
</dbReference>
<evidence type="ECO:0000256" key="2">
    <source>
        <dbReference type="SAM" id="MobiDB-lite"/>
    </source>
</evidence>
<dbReference type="GO" id="GO:0000160">
    <property type="term" value="P:phosphorelay signal transduction system"/>
    <property type="evidence" value="ECO:0007669"/>
    <property type="project" value="InterPro"/>
</dbReference>
<gene>
    <name evidence="4" type="ORF">MGR_4195</name>
</gene>
<reference evidence="4" key="1">
    <citation type="journal article" date="2007" name="J. Bacteriol.">
        <title>Comparative genome analysis of four magnetotactic bacteria reveals a complex set of group-specific genes implicated in magnetosome biomineralization and function.</title>
        <authorList>
            <person name="Richter M."/>
            <person name="Kube M."/>
            <person name="Bazylinski D.A."/>
            <person name="Lombardot T."/>
            <person name="Gloeckner F.O."/>
            <person name="Reinhardt R."/>
            <person name="Schueler D."/>
        </authorList>
    </citation>
    <scope>NUCLEOTIDE SEQUENCE</scope>
    <source>
        <strain evidence="4">MSR-1</strain>
    </source>
</reference>
<protein>
    <submittedName>
        <fullName evidence="4">Predicted response regulator receiver</fullName>
    </submittedName>
</protein>
<dbReference type="RefSeq" id="WP_106001376.1">
    <property type="nucleotide sequence ID" value="NZ_CP027527.1"/>
</dbReference>
<proteinExistence type="predicted"/>
<dbReference type="Gene3D" id="3.40.50.2300">
    <property type="match status" value="1"/>
</dbReference>
<evidence type="ECO:0000256" key="1">
    <source>
        <dbReference type="PROSITE-ProRule" id="PRU00169"/>
    </source>
</evidence>
<dbReference type="AlphaFoldDB" id="A4U5H0"/>
<sequence>MSAFSKPAPVQPQGLSKAKVLICEANGMIRQAIRIGLNNLGIRDIVEAHGFVTAHKALEQGGFDAVVMNAELEGHDTFFLLREIRLGRLGPDPFIVSMLLLTAPEPTRLAKAVDSGTDDLLLIPFSPDQLSTRLNAFRARRKPFVVTHDYLGPDRRKGPRQGAQSAPTIDAPNPLAARAVGIPSERYETLRQQASRALGTERIKRLAAATEWECRSMLNAAAAGHNHRDLTITGMFKLETLLTELAERAAELLQHDGSHLREMMDRIRDAKNRIGELKLADFDTLHVAARRITVTYTGG</sequence>
<dbReference type="PROSITE" id="PS50110">
    <property type="entry name" value="RESPONSE_REGULATORY"/>
    <property type="match status" value="1"/>
</dbReference>
<dbReference type="SUPFAM" id="SSF52172">
    <property type="entry name" value="CheY-like"/>
    <property type="match status" value="1"/>
</dbReference>